<dbReference type="Pfam" id="PF09807">
    <property type="entry name" value="ELP6"/>
    <property type="match status" value="1"/>
</dbReference>
<dbReference type="InterPro" id="IPR018627">
    <property type="entry name" value="ELP6"/>
</dbReference>
<dbReference type="GO" id="GO:0033588">
    <property type="term" value="C:elongator holoenzyme complex"/>
    <property type="evidence" value="ECO:0007669"/>
    <property type="project" value="InterPro"/>
</dbReference>
<reference evidence="4" key="1">
    <citation type="journal article" date="2019" name="bioRxiv">
        <title>The Genome of the Zebra Mussel, Dreissena polymorpha: A Resource for Invasive Species Research.</title>
        <authorList>
            <person name="McCartney M.A."/>
            <person name="Auch B."/>
            <person name="Kono T."/>
            <person name="Mallez S."/>
            <person name="Zhang Y."/>
            <person name="Obille A."/>
            <person name="Becker A."/>
            <person name="Abrahante J.E."/>
            <person name="Garbe J."/>
            <person name="Badalamenti J.P."/>
            <person name="Herman A."/>
            <person name="Mangelson H."/>
            <person name="Liachko I."/>
            <person name="Sullivan S."/>
            <person name="Sone E.D."/>
            <person name="Koren S."/>
            <person name="Silverstein K.A.T."/>
            <person name="Beckman K.B."/>
            <person name="Gohl D.M."/>
        </authorList>
    </citation>
    <scope>NUCLEOTIDE SEQUENCE</scope>
    <source>
        <strain evidence="4">Duluth1</strain>
        <tissue evidence="4">Whole animal</tissue>
    </source>
</reference>
<keyword evidence="5" id="KW-1185">Reference proteome</keyword>
<dbReference type="CDD" id="cd19495">
    <property type="entry name" value="Elp6"/>
    <property type="match status" value="1"/>
</dbReference>
<comment type="similarity">
    <text evidence="2">Belongs to the ELP6 family.</text>
</comment>
<sequence length="263" mass="29336">MFTDVNNVLNFSKELLSSSLSVGICENKCDSSFLFHHFLSFYLKNECNVVFVSLCQSFGHFNCVSSKLGNNLTKLREENKLIFVEGVKSLSQCFTYSKVKGDNQWQSCILANGEFLVTALFNILKKHVETAQNATGSSHKTVLVIDSISTLLDVGVSARDTLTLVQYLRVLMTDIKGHLILGCAENTTDEHALLLSSYLCHSMDLNIQVHGLQTGYCRDVHGQLITRWLQPFSREKTAVRSWQFKLTDKTCAVFAAGMSSAVL</sequence>
<protein>
    <recommendedName>
        <fullName evidence="3">Elongator complex protein 6</fullName>
    </recommendedName>
</protein>
<name>A0A9D4RBR7_DREPO</name>
<gene>
    <name evidence="4" type="ORF">DPMN_025545</name>
</gene>
<dbReference type="EMBL" id="JAIWYP010000002">
    <property type="protein sequence ID" value="KAH3862576.1"/>
    <property type="molecule type" value="Genomic_DNA"/>
</dbReference>
<evidence type="ECO:0000313" key="4">
    <source>
        <dbReference type="EMBL" id="KAH3862576.1"/>
    </source>
</evidence>
<accession>A0A9D4RBR7</accession>
<dbReference type="PANTHER" id="PTHR16184">
    <property type="entry name" value="ELONGATOR COMPLEX PROTEIN 6"/>
    <property type="match status" value="1"/>
</dbReference>
<dbReference type="GO" id="GO:0002098">
    <property type="term" value="P:tRNA wobble uridine modification"/>
    <property type="evidence" value="ECO:0007669"/>
    <property type="project" value="InterPro"/>
</dbReference>
<dbReference type="Proteomes" id="UP000828390">
    <property type="component" value="Unassembled WGS sequence"/>
</dbReference>
<dbReference type="OrthoDB" id="9995306at2759"/>
<comment type="caution">
    <text evidence="4">The sequence shown here is derived from an EMBL/GenBank/DDBJ whole genome shotgun (WGS) entry which is preliminary data.</text>
</comment>
<dbReference type="AlphaFoldDB" id="A0A9D4RBR7"/>
<dbReference type="InterPro" id="IPR027417">
    <property type="entry name" value="P-loop_NTPase"/>
</dbReference>
<evidence type="ECO:0000256" key="3">
    <source>
        <dbReference type="ARBA" id="ARBA00020263"/>
    </source>
</evidence>
<comment type="pathway">
    <text evidence="1">tRNA modification; 5-methoxycarbonylmethyl-2-thiouridine-tRNA biosynthesis.</text>
</comment>
<reference evidence="4" key="2">
    <citation type="submission" date="2020-11" db="EMBL/GenBank/DDBJ databases">
        <authorList>
            <person name="McCartney M.A."/>
            <person name="Auch B."/>
            <person name="Kono T."/>
            <person name="Mallez S."/>
            <person name="Becker A."/>
            <person name="Gohl D.M."/>
            <person name="Silverstein K.A.T."/>
            <person name="Koren S."/>
            <person name="Bechman K.B."/>
            <person name="Herman A."/>
            <person name="Abrahante J.E."/>
            <person name="Garbe J."/>
        </authorList>
    </citation>
    <scope>NUCLEOTIDE SEQUENCE</scope>
    <source>
        <strain evidence="4">Duluth1</strain>
        <tissue evidence="4">Whole animal</tissue>
    </source>
</reference>
<dbReference type="Gene3D" id="3.40.50.300">
    <property type="entry name" value="P-loop containing nucleotide triphosphate hydrolases"/>
    <property type="match status" value="1"/>
</dbReference>
<proteinExistence type="inferred from homology"/>
<evidence type="ECO:0000313" key="5">
    <source>
        <dbReference type="Proteomes" id="UP000828390"/>
    </source>
</evidence>
<dbReference type="PANTHER" id="PTHR16184:SF6">
    <property type="entry name" value="ELONGATOR COMPLEX PROTEIN 6"/>
    <property type="match status" value="1"/>
</dbReference>
<evidence type="ECO:0000256" key="2">
    <source>
        <dbReference type="ARBA" id="ARBA00008837"/>
    </source>
</evidence>
<organism evidence="4 5">
    <name type="scientific">Dreissena polymorpha</name>
    <name type="common">Zebra mussel</name>
    <name type="synonym">Mytilus polymorpha</name>
    <dbReference type="NCBI Taxonomy" id="45954"/>
    <lineage>
        <taxon>Eukaryota</taxon>
        <taxon>Metazoa</taxon>
        <taxon>Spiralia</taxon>
        <taxon>Lophotrochozoa</taxon>
        <taxon>Mollusca</taxon>
        <taxon>Bivalvia</taxon>
        <taxon>Autobranchia</taxon>
        <taxon>Heteroconchia</taxon>
        <taxon>Euheterodonta</taxon>
        <taxon>Imparidentia</taxon>
        <taxon>Neoheterodontei</taxon>
        <taxon>Myida</taxon>
        <taxon>Dreissenoidea</taxon>
        <taxon>Dreissenidae</taxon>
        <taxon>Dreissena</taxon>
    </lineage>
</organism>
<evidence type="ECO:0000256" key="1">
    <source>
        <dbReference type="ARBA" id="ARBA00005043"/>
    </source>
</evidence>